<feature type="region of interest" description="Disordered" evidence="1">
    <location>
        <begin position="90"/>
        <end position="110"/>
    </location>
</feature>
<accession>A0AAD7I878</accession>
<reference evidence="2" key="1">
    <citation type="submission" date="2023-03" db="EMBL/GenBank/DDBJ databases">
        <title>Massive genome expansion in bonnet fungi (Mycena s.s.) driven by repeated elements and novel gene families across ecological guilds.</title>
        <authorList>
            <consortium name="Lawrence Berkeley National Laboratory"/>
            <person name="Harder C.B."/>
            <person name="Miyauchi S."/>
            <person name="Viragh M."/>
            <person name="Kuo A."/>
            <person name="Thoen E."/>
            <person name="Andreopoulos B."/>
            <person name="Lu D."/>
            <person name="Skrede I."/>
            <person name="Drula E."/>
            <person name="Henrissat B."/>
            <person name="Morin E."/>
            <person name="Kohler A."/>
            <person name="Barry K."/>
            <person name="LaButti K."/>
            <person name="Morin E."/>
            <person name="Salamov A."/>
            <person name="Lipzen A."/>
            <person name="Mereny Z."/>
            <person name="Hegedus B."/>
            <person name="Baldrian P."/>
            <person name="Stursova M."/>
            <person name="Weitz H."/>
            <person name="Taylor A."/>
            <person name="Grigoriev I.V."/>
            <person name="Nagy L.G."/>
            <person name="Martin F."/>
            <person name="Kauserud H."/>
        </authorList>
    </citation>
    <scope>NUCLEOTIDE SEQUENCE</scope>
    <source>
        <strain evidence="2">CBHHK182m</strain>
    </source>
</reference>
<evidence type="ECO:0000313" key="2">
    <source>
        <dbReference type="EMBL" id="KAJ7737293.1"/>
    </source>
</evidence>
<organism evidence="2 3">
    <name type="scientific">Mycena metata</name>
    <dbReference type="NCBI Taxonomy" id="1033252"/>
    <lineage>
        <taxon>Eukaryota</taxon>
        <taxon>Fungi</taxon>
        <taxon>Dikarya</taxon>
        <taxon>Basidiomycota</taxon>
        <taxon>Agaricomycotina</taxon>
        <taxon>Agaricomycetes</taxon>
        <taxon>Agaricomycetidae</taxon>
        <taxon>Agaricales</taxon>
        <taxon>Marasmiineae</taxon>
        <taxon>Mycenaceae</taxon>
        <taxon>Mycena</taxon>
    </lineage>
</organism>
<sequence length="164" mass="18445">MTAASWPLTGVGLTLAMCGNLLTKFNSITIEFSTQRFAVSSEHKQGYALVSVYFHLYSIPSHELNAVPGKNTWRQQLEIKPDINLQGSTIRTRSRRSRPRAQTLQPLHSLPRRQRPVQEVVVRLMVFPAIASPLLSSDLHPTPPPLWETNINPHHRGNVSGKHD</sequence>
<evidence type="ECO:0000313" key="3">
    <source>
        <dbReference type="Proteomes" id="UP001215598"/>
    </source>
</evidence>
<protein>
    <submittedName>
        <fullName evidence="2">Uncharacterized protein</fullName>
    </submittedName>
</protein>
<name>A0AAD7I878_9AGAR</name>
<dbReference type="AlphaFoldDB" id="A0AAD7I878"/>
<feature type="region of interest" description="Disordered" evidence="1">
    <location>
        <begin position="142"/>
        <end position="164"/>
    </location>
</feature>
<dbReference type="EMBL" id="JARKIB010000117">
    <property type="protein sequence ID" value="KAJ7737293.1"/>
    <property type="molecule type" value="Genomic_DNA"/>
</dbReference>
<comment type="caution">
    <text evidence="2">The sequence shown here is derived from an EMBL/GenBank/DDBJ whole genome shotgun (WGS) entry which is preliminary data.</text>
</comment>
<proteinExistence type="predicted"/>
<dbReference type="Proteomes" id="UP001215598">
    <property type="component" value="Unassembled WGS sequence"/>
</dbReference>
<keyword evidence="3" id="KW-1185">Reference proteome</keyword>
<evidence type="ECO:0000256" key="1">
    <source>
        <dbReference type="SAM" id="MobiDB-lite"/>
    </source>
</evidence>
<gene>
    <name evidence="2" type="ORF">B0H16DRAFT_1466220</name>
</gene>